<dbReference type="GO" id="GO:0016757">
    <property type="term" value="F:glycosyltransferase activity"/>
    <property type="evidence" value="ECO:0007669"/>
    <property type="project" value="InterPro"/>
</dbReference>
<dbReference type="STRING" id="261392.SAMN02745149_01962"/>
<dbReference type="RefSeq" id="WP_143593336.1">
    <property type="nucleotide sequence ID" value="NZ_FUWG01000015.1"/>
</dbReference>
<gene>
    <name evidence="1" type="ORF">SAMN02745149_01962</name>
</gene>
<accession>A0A1T4MF71</accession>
<evidence type="ECO:0000313" key="1">
    <source>
        <dbReference type="EMBL" id="SJZ65428.1"/>
    </source>
</evidence>
<protein>
    <submittedName>
        <fullName evidence="1">Capsular polysaccharide synthesis protein</fullName>
    </submittedName>
</protein>
<dbReference type="InterPro" id="IPR008441">
    <property type="entry name" value="AfumC-like_glycosyl_Trfase"/>
</dbReference>
<dbReference type="Proteomes" id="UP000190423">
    <property type="component" value="Unassembled WGS sequence"/>
</dbReference>
<dbReference type="EMBL" id="FUWG01000015">
    <property type="protein sequence ID" value="SJZ65428.1"/>
    <property type="molecule type" value="Genomic_DNA"/>
</dbReference>
<keyword evidence="2" id="KW-1185">Reference proteome</keyword>
<dbReference type="Gene3D" id="3.90.550.20">
    <property type="match status" value="1"/>
</dbReference>
<dbReference type="Pfam" id="PF05704">
    <property type="entry name" value="Caps_synth"/>
    <property type="match status" value="1"/>
</dbReference>
<dbReference type="AlphaFoldDB" id="A0A1T4MF71"/>
<dbReference type="OrthoDB" id="9802881at2"/>
<name>A0A1T4MF71_TREPO</name>
<dbReference type="SUPFAM" id="SSF53448">
    <property type="entry name" value="Nucleotide-diphospho-sugar transferases"/>
    <property type="match status" value="1"/>
</dbReference>
<proteinExistence type="predicted"/>
<evidence type="ECO:0000313" key="2">
    <source>
        <dbReference type="Proteomes" id="UP000190423"/>
    </source>
</evidence>
<dbReference type="GeneID" id="78317239"/>
<reference evidence="1 2" key="1">
    <citation type="submission" date="2017-02" db="EMBL/GenBank/DDBJ databases">
        <authorList>
            <person name="Peterson S.W."/>
        </authorList>
    </citation>
    <scope>NUCLEOTIDE SEQUENCE [LARGE SCALE GENOMIC DNA]</scope>
    <source>
        <strain evidence="1 2">ATCC BAA-908</strain>
    </source>
</reference>
<dbReference type="InterPro" id="IPR029044">
    <property type="entry name" value="Nucleotide-diphossugar_trans"/>
</dbReference>
<organism evidence="1 2">
    <name type="scientific">Treponema porcinum</name>
    <dbReference type="NCBI Taxonomy" id="261392"/>
    <lineage>
        <taxon>Bacteria</taxon>
        <taxon>Pseudomonadati</taxon>
        <taxon>Spirochaetota</taxon>
        <taxon>Spirochaetia</taxon>
        <taxon>Spirochaetales</taxon>
        <taxon>Treponemataceae</taxon>
        <taxon>Treponema</taxon>
    </lineage>
</organism>
<sequence>MKIFFLIFTKKILNRLSRYFKNIDANSVIVNFIEKEFRGIIEKYNKAPVSPAVTEMAKMPEKSKTDDSNIWIFWWQGYENAPVLVKKCIDSVRKNAGTHPVILLTKDNWQSYADIPEYIIKKVSDGNISLTHFSDILRMVLLAEHGGLWLDATIFVSRTIPDYCFTLPYFSIHYKNSSSKIARGRWTGFCQGARKNSIIHSFCRDIFFEYWKKYARLADYFFIDYTMLCGYKNIPSFKQLVDSIPFNNEGIKELDLHFSDTYSKEKYESILNTSVFFKLNWKRNYKIENNGQKTFYSCFLEK</sequence>